<dbReference type="EMBL" id="JAEUBG010004654">
    <property type="protein sequence ID" value="KAH3680863.1"/>
    <property type="molecule type" value="Genomic_DNA"/>
</dbReference>
<sequence length="138" mass="15364">MPVQLQQKTSVKQLTPSIELSVSSTEFQNKRIIFIKYNGQIDSTFDVSAPDSSTLFELQSNFESDTFMIEKKCLLGDNLDLKLSVLINHVSKLIYTKAKGGEAKNLIVSLSSKLFKTDSGLSDFDVIILILQSLSEII</sequence>
<evidence type="ECO:0000313" key="1">
    <source>
        <dbReference type="EMBL" id="KAH3680863.1"/>
    </source>
</evidence>
<dbReference type="InterPro" id="IPR053720">
    <property type="entry name" value="Psm_Assembly_Chaperone"/>
</dbReference>
<reference evidence="1" key="1">
    <citation type="journal article" date="2021" name="Open Biol.">
        <title>Shared evolutionary footprints suggest mitochondrial oxidative damage underlies multiple complex I losses in fungi.</title>
        <authorList>
            <person name="Schikora-Tamarit M.A."/>
            <person name="Marcet-Houben M."/>
            <person name="Nosek J."/>
            <person name="Gabaldon T."/>
        </authorList>
    </citation>
    <scope>NUCLEOTIDE SEQUENCE</scope>
    <source>
        <strain evidence="1">CBS2887</strain>
    </source>
</reference>
<dbReference type="OrthoDB" id="3980246at2759"/>
<accession>A0A9P8PYK5</accession>
<keyword evidence="2" id="KW-1185">Reference proteome</keyword>
<dbReference type="Gene3D" id="3.30.230.90">
    <property type="match status" value="1"/>
</dbReference>
<protein>
    <submittedName>
        <fullName evidence="1">Uncharacterized protein</fullName>
    </submittedName>
</protein>
<comment type="caution">
    <text evidence="1">The sequence shown here is derived from an EMBL/GenBank/DDBJ whole genome shotgun (WGS) entry which is preliminary data.</text>
</comment>
<organism evidence="1 2">
    <name type="scientific">Wickerhamomyces pijperi</name>
    <name type="common">Yeast</name>
    <name type="synonym">Pichia pijperi</name>
    <dbReference type="NCBI Taxonomy" id="599730"/>
    <lineage>
        <taxon>Eukaryota</taxon>
        <taxon>Fungi</taxon>
        <taxon>Dikarya</taxon>
        <taxon>Ascomycota</taxon>
        <taxon>Saccharomycotina</taxon>
        <taxon>Saccharomycetes</taxon>
        <taxon>Phaffomycetales</taxon>
        <taxon>Wickerhamomycetaceae</taxon>
        <taxon>Wickerhamomyces</taxon>
    </lineage>
</organism>
<dbReference type="Proteomes" id="UP000774326">
    <property type="component" value="Unassembled WGS sequence"/>
</dbReference>
<reference evidence="1" key="2">
    <citation type="submission" date="2021-01" db="EMBL/GenBank/DDBJ databases">
        <authorList>
            <person name="Schikora-Tamarit M.A."/>
        </authorList>
    </citation>
    <scope>NUCLEOTIDE SEQUENCE</scope>
    <source>
        <strain evidence="1">CBS2887</strain>
    </source>
</reference>
<dbReference type="InterPro" id="IPR018854">
    <property type="entry name" value="Psome_chaperone_3/4"/>
</dbReference>
<name>A0A9P8PYK5_WICPI</name>
<gene>
    <name evidence="1" type="ORF">WICPIJ_008076</name>
</gene>
<dbReference type="AlphaFoldDB" id="A0A9P8PYK5"/>
<proteinExistence type="predicted"/>
<dbReference type="Pfam" id="PF10448">
    <property type="entry name" value="POC3_POC4"/>
    <property type="match status" value="1"/>
</dbReference>
<evidence type="ECO:0000313" key="2">
    <source>
        <dbReference type="Proteomes" id="UP000774326"/>
    </source>
</evidence>